<dbReference type="NCBIfam" id="TIGR00254">
    <property type="entry name" value="GGDEF"/>
    <property type="match status" value="1"/>
</dbReference>
<proteinExistence type="predicted"/>
<dbReference type="SMART" id="SM00267">
    <property type="entry name" value="GGDEF"/>
    <property type="match status" value="1"/>
</dbReference>
<dbReference type="CDD" id="cd01949">
    <property type="entry name" value="GGDEF"/>
    <property type="match status" value="1"/>
</dbReference>
<keyword evidence="1" id="KW-0175">Coiled coil</keyword>
<dbReference type="InterPro" id="IPR029787">
    <property type="entry name" value="Nucleotide_cyclase"/>
</dbReference>
<dbReference type="InterPro" id="IPR000160">
    <property type="entry name" value="GGDEF_dom"/>
</dbReference>
<dbReference type="PANTHER" id="PTHR44757:SF2">
    <property type="entry name" value="BIOFILM ARCHITECTURE MAINTENANCE PROTEIN MBAA"/>
    <property type="match status" value="1"/>
</dbReference>
<dbReference type="Proteomes" id="UP000248012">
    <property type="component" value="Unassembled WGS sequence"/>
</dbReference>
<dbReference type="InterPro" id="IPR052155">
    <property type="entry name" value="Biofilm_reg_signaling"/>
</dbReference>
<dbReference type="EMBL" id="QFVT01000002">
    <property type="protein sequence ID" value="PYC49047.1"/>
    <property type="molecule type" value="Genomic_DNA"/>
</dbReference>
<organism evidence="3 4">
    <name type="scientific">Litorivita pollutaquae</name>
    <dbReference type="NCBI Taxonomy" id="2200892"/>
    <lineage>
        <taxon>Bacteria</taxon>
        <taxon>Pseudomonadati</taxon>
        <taxon>Pseudomonadota</taxon>
        <taxon>Alphaproteobacteria</taxon>
        <taxon>Rhodobacterales</taxon>
        <taxon>Paracoccaceae</taxon>
        <taxon>Litorivita</taxon>
    </lineage>
</organism>
<evidence type="ECO:0000313" key="4">
    <source>
        <dbReference type="Proteomes" id="UP000248012"/>
    </source>
</evidence>
<dbReference type="Pfam" id="PF00990">
    <property type="entry name" value="GGDEF"/>
    <property type="match status" value="1"/>
</dbReference>
<dbReference type="InterPro" id="IPR043128">
    <property type="entry name" value="Rev_trsase/Diguanyl_cyclase"/>
</dbReference>
<protein>
    <recommendedName>
        <fullName evidence="2">GGDEF domain-containing protein</fullName>
    </recommendedName>
</protein>
<dbReference type="Gene3D" id="3.30.70.270">
    <property type="match status" value="1"/>
</dbReference>
<dbReference type="SUPFAM" id="SSF55073">
    <property type="entry name" value="Nucleotide cyclase"/>
    <property type="match status" value="1"/>
</dbReference>
<dbReference type="PANTHER" id="PTHR44757">
    <property type="entry name" value="DIGUANYLATE CYCLASE DGCP"/>
    <property type="match status" value="1"/>
</dbReference>
<dbReference type="AlphaFoldDB" id="A0A2V4NR79"/>
<comment type="caution">
    <text evidence="3">The sequence shown here is derived from an EMBL/GenBank/DDBJ whole genome shotgun (WGS) entry which is preliminary data.</text>
</comment>
<name>A0A2V4NR79_9RHOB</name>
<reference evidence="3 4" key="1">
    <citation type="submission" date="2018-05" db="EMBL/GenBank/DDBJ databases">
        <title>Oceanovita maritima gen. nov., sp. nov., a marine bacterium in the family Rhodobacteraceae isolated from surface seawater of Lundu port Xiamen, China.</title>
        <authorList>
            <person name="Hetharua B.H."/>
            <person name="Min D."/>
            <person name="Liao H."/>
            <person name="Tian Y."/>
        </authorList>
    </citation>
    <scope>NUCLEOTIDE SEQUENCE [LARGE SCALE GENOMIC DNA]</scope>
    <source>
        <strain evidence="3 4">FSX-11</strain>
    </source>
</reference>
<dbReference type="PROSITE" id="PS50887">
    <property type="entry name" value="GGDEF"/>
    <property type="match status" value="1"/>
</dbReference>
<evidence type="ECO:0000259" key="2">
    <source>
        <dbReference type="PROSITE" id="PS50887"/>
    </source>
</evidence>
<feature type="coiled-coil region" evidence="1">
    <location>
        <begin position="197"/>
        <end position="231"/>
    </location>
</feature>
<feature type="domain" description="GGDEF" evidence="2">
    <location>
        <begin position="263"/>
        <end position="401"/>
    </location>
</feature>
<evidence type="ECO:0000313" key="3">
    <source>
        <dbReference type="EMBL" id="PYC49047.1"/>
    </source>
</evidence>
<gene>
    <name evidence="3" type="ORF">DI396_03020</name>
</gene>
<sequence length="411" mass="46021">MPLWGGRHRAHIAVYDDHQRLRADRGRCQRIRPGERDGIHRRRSRTLPCPYRSIDGHTPRIHHRSIPPFRRILRNLTGAVMTRVDLTTVDLTTYVNATSDPMIVVARDGRLVAANLPARETLGMHVGSQLGSYCKSCNDAALLSTEFRGSTAECLRKLRLANGQSVMITGRRLGKTLRDGNFVSLRFDAHTQLSTAFTSLTLRLKENRRRLHALEEERRQLKAENEMLSHQALHDKLTGLYNRSGLEEKLEALEQSSTAARPVPFAILYLDMDRLKEVNDAYGHAAGDQLIQRFGRILTRSIRGTDIAARLGGDEFAIILRGAATATNVQHVSDRITAQLRVPYNLVPDGEDAAKPIVQSVSIGAALWPYIDASPQELLQYADRAMYRVKARGGGLCFHEPEPPVPLRLAN</sequence>
<accession>A0A2V4NR79</accession>
<evidence type="ECO:0000256" key="1">
    <source>
        <dbReference type="SAM" id="Coils"/>
    </source>
</evidence>
<dbReference type="OrthoDB" id="9812260at2"/>
<keyword evidence="4" id="KW-1185">Reference proteome</keyword>